<evidence type="ECO:0000256" key="2">
    <source>
        <dbReference type="SAM" id="Phobius"/>
    </source>
</evidence>
<feature type="transmembrane region" description="Helical" evidence="2">
    <location>
        <begin position="135"/>
        <end position="156"/>
    </location>
</feature>
<dbReference type="InterPro" id="IPR011853">
    <property type="entry name" value="TRAP_DctM-Dct_fused"/>
</dbReference>
<feature type="transmembrane region" description="Helical" evidence="2">
    <location>
        <begin position="539"/>
        <end position="558"/>
    </location>
</feature>
<dbReference type="RefSeq" id="WP_185779815.1">
    <property type="nucleotide sequence ID" value="NZ_JACJUU010000006.1"/>
</dbReference>
<feature type="transmembrane region" description="Helical" evidence="2">
    <location>
        <begin position="621"/>
        <end position="638"/>
    </location>
</feature>
<feature type="transmembrane region" description="Helical" evidence="2">
    <location>
        <begin position="110"/>
        <end position="128"/>
    </location>
</feature>
<feature type="transmembrane region" description="Helical" evidence="2">
    <location>
        <begin position="473"/>
        <end position="492"/>
    </location>
</feature>
<keyword evidence="5" id="KW-1185">Reference proteome</keyword>
<feature type="domain" description="TRAP C4-dicarboxylate transport system permease DctM subunit" evidence="3">
    <location>
        <begin position="123"/>
        <end position="558"/>
    </location>
</feature>
<evidence type="ECO:0000313" key="4">
    <source>
        <dbReference type="EMBL" id="MBC2770119.1"/>
    </source>
</evidence>
<feature type="transmembrane region" description="Helical" evidence="2">
    <location>
        <begin position="348"/>
        <end position="369"/>
    </location>
</feature>
<keyword evidence="1" id="KW-0813">Transport</keyword>
<accession>A0A842HMR6</accession>
<dbReference type="InterPro" id="IPR010656">
    <property type="entry name" value="DctM"/>
</dbReference>
<reference evidence="4 5" key="1">
    <citation type="submission" date="2020-08" db="EMBL/GenBank/DDBJ databases">
        <title>Paraeoetvoesia sp. YC-7-48 draft genome sequence.</title>
        <authorList>
            <person name="Yao L."/>
        </authorList>
    </citation>
    <scope>NUCLEOTIDE SEQUENCE [LARGE SCALE GENOMIC DNA]</scope>
    <source>
        <strain evidence="5">YC-7-48</strain>
    </source>
</reference>
<feature type="transmembrane region" description="Helical" evidence="2">
    <location>
        <begin position="414"/>
        <end position="438"/>
    </location>
</feature>
<dbReference type="GO" id="GO:0022857">
    <property type="term" value="F:transmembrane transporter activity"/>
    <property type="evidence" value="ECO:0007669"/>
    <property type="project" value="UniProtKB-UniRule"/>
</dbReference>
<feature type="transmembrane region" description="Helical" evidence="2">
    <location>
        <begin position="230"/>
        <end position="257"/>
    </location>
</feature>
<dbReference type="AlphaFoldDB" id="A0A842HMR6"/>
<feature type="transmembrane region" description="Helical" evidence="2">
    <location>
        <begin position="181"/>
        <end position="203"/>
    </location>
</feature>
<dbReference type="GO" id="GO:0005886">
    <property type="term" value="C:plasma membrane"/>
    <property type="evidence" value="ECO:0007669"/>
    <property type="project" value="UniProtKB-SubCell"/>
</dbReference>
<keyword evidence="1" id="KW-0997">Cell inner membrane</keyword>
<feature type="transmembrane region" description="Helical" evidence="2">
    <location>
        <begin position="303"/>
        <end position="327"/>
    </location>
</feature>
<feature type="transmembrane region" description="Helical" evidence="2">
    <location>
        <begin position="52"/>
        <end position="69"/>
    </location>
</feature>
<evidence type="ECO:0000256" key="1">
    <source>
        <dbReference type="RuleBase" id="RU369079"/>
    </source>
</evidence>
<keyword evidence="2" id="KW-0472">Membrane</keyword>
<feature type="transmembrane region" description="Helical" evidence="2">
    <location>
        <begin position="564"/>
        <end position="590"/>
    </location>
</feature>
<evidence type="ECO:0000313" key="5">
    <source>
        <dbReference type="Proteomes" id="UP000545386"/>
    </source>
</evidence>
<proteinExistence type="predicted"/>
<comment type="caution">
    <text evidence="4">The sequence shown here is derived from an EMBL/GenBank/DDBJ whole genome shotgun (WGS) entry which is preliminary data.</text>
</comment>
<dbReference type="PANTHER" id="PTHR43849:SF2">
    <property type="entry name" value="BLL3936 PROTEIN"/>
    <property type="match status" value="1"/>
</dbReference>
<dbReference type="PANTHER" id="PTHR43849">
    <property type="entry name" value="BLL3936 PROTEIN"/>
    <property type="match status" value="1"/>
</dbReference>
<feature type="transmembrane region" description="Helical" evidence="2">
    <location>
        <begin position="504"/>
        <end position="527"/>
    </location>
</feature>
<protein>
    <submittedName>
        <fullName evidence="4">TRAP transporter fused permease subunit</fullName>
    </submittedName>
</protein>
<keyword evidence="1" id="KW-1003">Cell membrane</keyword>
<gene>
    <name evidence="4" type="ORF">GTU67_09375</name>
</gene>
<dbReference type="NCBIfam" id="TIGR02123">
    <property type="entry name" value="TRAP_fused"/>
    <property type="match status" value="1"/>
</dbReference>
<dbReference type="EMBL" id="JACJUU010000006">
    <property type="protein sequence ID" value="MBC2770119.1"/>
    <property type="molecule type" value="Genomic_DNA"/>
</dbReference>
<keyword evidence="2" id="KW-0812">Transmembrane</keyword>
<feature type="transmembrane region" description="Helical" evidence="2">
    <location>
        <begin position="444"/>
        <end position="466"/>
    </location>
</feature>
<dbReference type="Proteomes" id="UP000545386">
    <property type="component" value="Unassembled WGS sequence"/>
</dbReference>
<comment type="function">
    <text evidence="1">Part of the tripartite ATP-independent periplasmic (TRAP) transport system.</text>
</comment>
<evidence type="ECO:0000259" key="3">
    <source>
        <dbReference type="Pfam" id="PF06808"/>
    </source>
</evidence>
<keyword evidence="2" id="KW-1133">Transmembrane helix</keyword>
<feature type="transmembrane region" description="Helical" evidence="2">
    <location>
        <begin position="597"/>
        <end position="615"/>
    </location>
</feature>
<feature type="transmembrane region" description="Helical" evidence="2">
    <location>
        <begin position="375"/>
        <end position="393"/>
    </location>
</feature>
<dbReference type="Pfam" id="PF06808">
    <property type="entry name" value="DctM"/>
    <property type="match status" value="1"/>
</dbReference>
<comment type="subcellular location">
    <subcellularLocation>
        <location evidence="1">Cell inner membrane</location>
        <topology evidence="1">Multi-pass membrane protein</topology>
    </subcellularLocation>
</comment>
<organism evidence="4 5">
    <name type="scientific">Pusillimonas minor</name>
    <dbReference type="NCBI Taxonomy" id="2697024"/>
    <lineage>
        <taxon>Bacteria</taxon>
        <taxon>Pseudomonadati</taxon>
        <taxon>Pseudomonadota</taxon>
        <taxon>Betaproteobacteria</taxon>
        <taxon>Burkholderiales</taxon>
        <taxon>Alcaligenaceae</taxon>
        <taxon>Pusillimonas</taxon>
    </lineage>
</organism>
<feature type="transmembrane region" description="Helical" evidence="2">
    <location>
        <begin position="81"/>
        <end position="104"/>
    </location>
</feature>
<name>A0A842HMR6_9BURK</name>
<sequence length="648" mass="68165">MNQIASGLQAGGLPPKLRNTLSLTLQTLMTVTVIAWVLKLPLYLQLSLYNEQFLAAILGMALGLAFLLIRARPSPEDTPTPWVDAIAGLAGMVACFYIAIRYPVLVNEVIYRPLDAIIISAIIVALILEAVRRTAGMTLVIVVLVLVAYAMLGHLLPDEFVSRPIDFTRLLVYLGMDTNAVLGQTLAIAIIVVVPFTLMGQILGRTGGSQFFGDLAMAVMGKYRGGSAKISVAGSALFGMISGSAVSNVAAVGVITIPMMKRSGFPKHVAAAIEAVGSTGGQLAPPVMGAAAFLMAELLETSYAAVLIAAFIPAFLYYLALFIQVDLDAAKHGIKGEPMDRLPAIKEVMRHGWYFPIPFVVLVVGLVFFNVAAEYAALQAAALLVIFNLIFGYKGERTPLRELLLATISTAKASIDLLVIAAAAGLVIGTLNLTGLAFGLTLQLLALSGDSTIVLLLMTSVVAIILGMGMPTVGVYILLATLIAPALIQAGLSPMASHMFVMYFGMMSMITPPVAIAAFAAANIAGCDGSKVGWTATRVGWCSYVVPFLFAFSPALLMEGSAGTIIWAVITASLGVLAGSIAVVGYFWVAVSALQRVLYMAAGLLMLIPADAFKGAGWTDIAGLVLMIVLVAVHWLQIKRQSGVSVAN</sequence>
<feature type="transmembrane region" description="Helical" evidence="2">
    <location>
        <begin position="21"/>
        <end position="40"/>
    </location>
</feature>